<dbReference type="Gene3D" id="3.30.200.20">
    <property type="entry name" value="Phosphorylase Kinase, domain 1"/>
    <property type="match status" value="1"/>
</dbReference>
<keyword evidence="8" id="KW-0175">Coiled coil</keyword>
<dbReference type="InterPro" id="IPR000719">
    <property type="entry name" value="Prot_kinase_dom"/>
</dbReference>
<dbReference type="EMBL" id="KE346370">
    <property type="protein sequence ID" value="KJE95900.1"/>
    <property type="molecule type" value="Genomic_DNA"/>
</dbReference>
<organism evidence="10 11">
    <name type="scientific">Capsaspora owczarzaki (strain ATCC 30864)</name>
    <dbReference type="NCBI Taxonomy" id="595528"/>
    <lineage>
        <taxon>Eukaryota</taxon>
        <taxon>Filasterea</taxon>
        <taxon>Capsaspora</taxon>
    </lineage>
</organism>
<dbReference type="InterPro" id="IPR051348">
    <property type="entry name" value="U-box_ubiquitin_ligases"/>
</dbReference>
<dbReference type="InterPro" id="IPR011009">
    <property type="entry name" value="Kinase-like_dom_sf"/>
</dbReference>
<dbReference type="InterPro" id="IPR017441">
    <property type="entry name" value="Protein_kinase_ATP_BS"/>
</dbReference>
<sequence length="536" mass="59882">MVSYENMTERQRFWFDFAQEGGKVLFVKDSDLDEAGAQAVAEVLKLNQTKAPWVSLECNHIGDAIAQTLAEGLKVNTSLPQFYLSHNEIGNAGAQAIAEALKVNTTLDFLGLDSNQIDDLGAFFIAEALKVNKTLTYLRLDNNLLTNVGIKILNQTGNSICKLVGLDNQRVPSLAELNQIVARAAAGVIHIADIQQLRYDHAAKAQQWRSELSVKDQELQQLRSELVTRNHELKSAHERIDALERNHPNSGHPIPQIPLSTLVTATNSFADSLLGEGAFGRVYAASLDGSRVAIKKLSAETIESYATFLAELSALARFRHRNIITILFYAEAHGEYCLVYEFMQNGSVRDRLDCKKDTPPLTWSQRHRIAVDVSRGMNYVQTVFAPDHVLFHLDLKTDNVLLGEFFNAKVSDFGLVRVAQRLDEKSYLRTQNLQGTTAYVCPDFREGRMTIKTDVYAFGMILLELLTAMKPSNRLKAETRKAVKNKNIYDMLDAALASTQERQSASKMVTLALECLDDDTDDRPTFGHLLATLDRF</sequence>
<evidence type="ECO:0000256" key="6">
    <source>
        <dbReference type="ARBA" id="ARBA00022840"/>
    </source>
</evidence>
<dbReference type="InParanoid" id="A0A0D2WTN5"/>
<dbReference type="PROSITE" id="PS50011">
    <property type="entry name" value="PROTEIN_KINASE_DOM"/>
    <property type="match status" value="1"/>
</dbReference>
<protein>
    <submittedName>
        <fullName evidence="10">TKL/IRAK protein kinase</fullName>
    </submittedName>
</protein>
<dbReference type="InterPro" id="IPR032675">
    <property type="entry name" value="LRR_dom_sf"/>
</dbReference>
<keyword evidence="1" id="KW-0723">Serine/threonine-protein kinase</keyword>
<evidence type="ECO:0000256" key="4">
    <source>
        <dbReference type="ARBA" id="ARBA00022741"/>
    </source>
</evidence>
<evidence type="ECO:0000313" key="10">
    <source>
        <dbReference type="EMBL" id="KJE95900.1"/>
    </source>
</evidence>
<gene>
    <name evidence="10" type="ORF">CAOG_006294</name>
</gene>
<keyword evidence="4 7" id="KW-0547">Nucleotide-binding</keyword>
<dbReference type="PROSITE" id="PS00107">
    <property type="entry name" value="PROTEIN_KINASE_ATP"/>
    <property type="match status" value="1"/>
</dbReference>
<evidence type="ECO:0000256" key="1">
    <source>
        <dbReference type="ARBA" id="ARBA00022527"/>
    </source>
</evidence>
<evidence type="ECO:0000259" key="9">
    <source>
        <dbReference type="PROSITE" id="PS50011"/>
    </source>
</evidence>
<dbReference type="GO" id="GO:0005524">
    <property type="term" value="F:ATP binding"/>
    <property type="evidence" value="ECO:0007669"/>
    <property type="project" value="UniProtKB-UniRule"/>
</dbReference>
<dbReference type="eggNOG" id="KOG1187">
    <property type="taxonomic scope" value="Eukaryota"/>
</dbReference>
<accession>A0A0D2WTN5</accession>
<keyword evidence="10" id="KW-0418">Kinase</keyword>
<dbReference type="InterPro" id="IPR001245">
    <property type="entry name" value="Ser-Thr/Tyr_kinase_cat_dom"/>
</dbReference>
<feature type="binding site" evidence="7">
    <location>
        <position position="296"/>
    </location>
    <ligand>
        <name>ATP</name>
        <dbReference type="ChEBI" id="CHEBI:30616"/>
    </ligand>
</feature>
<reference evidence="11" key="1">
    <citation type="submission" date="2011-02" db="EMBL/GenBank/DDBJ databases">
        <title>The Genome Sequence of Capsaspora owczarzaki ATCC 30864.</title>
        <authorList>
            <person name="Russ C."/>
            <person name="Cuomo C."/>
            <person name="Burger G."/>
            <person name="Gray M.W."/>
            <person name="Holland P.W.H."/>
            <person name="King N."/>
            <person name="Lang F.B.F."/>
            <person name="Roger A.J."/>
            <person name="Ruiz-Trillo I."/>
            <person name="Young S.K."/>
            <person name="Zeng Q."/>
            <person name="Gargeya S."/>
            <person name="Alvarado L."/>
            <person name="Berlin A."/>
            <person name="Chapman S.B."/>
            <person name="Chen Z."/>
            <person name="Freedman E."/>
            <person name="Gellesch M."/>
            <person name="Goldberg J."/>
            <person name="Griggs A."/>
            <person name="Gujja S."/>
            <person name="Heilman E."/>
            <person name="Heiman D."/>
            <person name="Howarth C."/>
            <person name="Mehta T."/>
            <person name="Neiman D."/>
            <person name="Pearson M."/>
            <person name="Roberts A."/>
            <person name="Saif S."/>
            <person name="Shea T."/>
            <person name="Shenoy N."/>
            <person name="Sisk P."/>
            <person name="Stolte C."/>
            <person name="Sykes S."/>
            <person name="White J."/>
            <person name="Yandava C."/>
            <person name="Haas B."/>
            <person name="Nusbaum C."/>
            <person name="Birren B."/>
        </authorList>
    </citation>
    <scope>NUCLEOTIDE SEQUENCE</scope>
    <source>
        <strain evidence="11">ATCC 30864</strain>
    </source>
</reference>
<dbReference type="Pfam" id="PF07714">
    <property type="entry name" value="PK_Tyr_Ser-Thr"/>
    <property type="match status" value="1"/>
</dbReference>
<name>A0A0D2WTN5_CAPO3</name>
<dbReference type="GO" id="GO:0004674">
    <property type="term" value="F:protein serine/threonine kinase activity"/>
    <property type="evidence" value="ECO:0007669"/>
    <property type="project" value="UniProtKB-KW"/>
</dbReference>
<dbReference type="InterPro" id="IPR008271">
    <property type="entry name" value="Ser/Thr_kinase_AS"/>
</dbReference>
<dbReference type="PROSITE" id="PS00108">
    <property type="entry name" value="PROTEIN_KINASE_ST"/>
    <property type="match status" value="1"/>
</dbReference>
<evidence type="ECO:0000256" key="5">
    <source>
        <dbReference type="ARBA" id="ARBA00022786"/>
    </source>
</evidence>
<dbReference type="SMART" id="SM00220">
    <property type="entry name" value="S_TKc"/>
    <property type="match status" value="1"/>
</dbReference>
<dbReference type="STRING" id="595528.A0A0D2WTN5"/>
<dbReference type="Pfam" id="PF13516">
    <property type="entry name" value="LRR_6"/>
    <property type="match status" value="2"/>
</dbReference>
<dbReference type="Gene3D" id="1.10.510.10">
    <property type="entry name" value="Transferase(Phosphotransferase) domain 1"/>
    <property type="match status" value="1"/>
</dbReference>
<dbReference type="OrthoDB" id="4062651at2759"/>
<keyword evidence="2" id="KW-0433">Leucine-rich repeat</keyword>
<evidence type="ECO:0000256" key="8">
    <source>
        <dbReference type="SAM" id="Coils"/>
    </source>
</evidence>
<evidence type="ECO:0000256" key="7">
    <source>
        <dbReference type="PROSITE-ProRule" id="PRU10141"/>
    </source>
</evidence>
<keyword evidence="11" id="KW-1185">Reference proteome</keyword>
<dbReference type="SUPFAM" id="SSF52047">
    <property type="entry name" value="RNI-like"/>
    <property type="match status" value="1"/>
</dbReference>
<keyword evidence="10" id="KW-0808">Transferase</keyword>
<dbReference type="SUPFAM" id="SSF56112">
    <property type="entry name" value="Protein kinase-like (PK-like)"/>
    <property type="match status" value="1"/>
</dbReference>
<dbReference type="PANTHER" id="PTHR45647:SF139">
    <property type="entry name" value="OS02G0152300 PROTEIN"/>
    <property type="match status" value="1"/>
</dbReference>
<dbReference type="InterPro" id="IPR001611">
    <property type="entry name" value="Leu-rich_rpt"/>
</dbReference>
<feature type="domain" description="Protein kinase" evidence="9">
    <location>
        <begin position="268"/>
        <end position="536"/>
    </location>
</feature>
<evidence type="ECO:0000256" key="3">
    <source>
        <dbReference type="ARBA" id="ARBA00022737"/>
    </source>
</evidence>
<dbReference type="RefSeq" id="XP_004345043.2">
    <property type="nucleotide sequence ID" value="XM_004344993.2"/>
</dbReference>
<feature type="coiled-coil region" evidence="8">
    <location>
        <begin position="205"/>
        <end position="246"/>
    </location>
</feature>
<proteinExistence type="predicted"/>
<dbReference type="Gene3D" id="3.80.10.10">
    <property type="entry name" value="Ribonuclease Inhibitor"/>
    <property type="match status" value="1"/>
</dbReference>
<evidence type="ECO:0000313" key="11">
    <source>
        <dbReference type="Proteomes" id="UP000008743"/>
    </source>
</evidence>
<evidence type="ECO:0000256" key="2">
    <source>
        <dbReference type="ARBA" id="ARBA00022614"/>
    </source>
</evidence>
<keyword evidence="6 7" id="KW-0067">ATP-binding</keyword>
<dbReference type="AlphaFoldDB" id="A0A0D2WTN5"/>
<dbReference type="SMART" id="SM00368">
    <property type="entry name" value="LRR_RI"/>
    <property type="match status" value="4"/>
</dbReference>
<dbReference type="PhylomeDB" id="A0A0D2WTN5"/>
<dbReference type="PANTHER" id="PTHR45647">
    <property type="entry name" value="OS02G0152300 PROTEIN"/>
    <property type="match status" value="1"/>
</dbReference>
<keyword evidence="3" id="KW-0677">Repeat</keyword>
<dbReference type="Proteomes" id="UP000008743">
    <property type="component" value="Unassembled WGS sequence"/>
</dbReference>
<keyword evidence="5" id="KW-0833">Ubl conjugation pathway</keyword>